<keyword evidence="11" id="KW-1185">Reference proteome</keyword>
<evidence type="ECO:0000256" key="6">
    <source>
        <dbReference type="ARBA" id="ARBA00023146"/>
    </source>
</evidence>
<dbReference type="PANTHER" id="PTHR43766:SF1">
    <property type="entry name" value="TRYPTOPHAN--TRNA LIGASE, MITOCHONDRIAL"/>
    <property type="match status" value="1"/>
</dbReference>
<dbReference type="PRINTS" id="PR01039">
    <property type="entry name" value="TRNASYNTHTRP"/>
</dbReference>
<evidence type="ECO:0000256" key="7">
    <source>
        <dbReference type="ARBA" id="ARBA00049929"/>
    </source>
</evidence>
<dbReference type="InterPro" id="IPR001412">
    <property type="entry name" value="aa-tRNA-synth_I_CS"/>
</dbReference>
<dbReference type="InterPro" id="IPR002305">
    <property type="entry name" value="aa-tRNA-synth_Ic"/>
</dbReference>
<name>B1WZY3_CROS5</name>
<dbReference type="NCBIfam" id="TIGR00233">
    <property type="entry name" value="trpS"/>
    <property type="match status" value="1"/>
</dbReference>
<evidence type="ECO:0000313" key="11">
    <source>
        <dbReference type="Proteomes" id="UP000001203"/>
    </source>
</evidence>
<feature type="binding site" evidence="8">
    <location>
        <begin position="54"/>
        <end position="55"/>
    </location>
    <ligand>
        <name>ATP</name>
        <dbReference type="ChEBI" id="CHEBI:30616"/>
    </ligand>
</feature>
<dbReference type="EC" id="6.1.1.2" evidence="8"/>
<keyword evidence="8" id="KW-0963">Cytoplasm</keyword>
<dbReference type="AlphaFoldDB" id="B1WZY3"/>
<dbReference type="GO" id="GO:0005524">
    <property type="term" value="F:ATP binding"/>
    <property type="evidence" value="ECO:0007669"/>
    <property type="project" value="UniProtKB-UniRule"/>
</dbReference>
<dbReference type="KEGG" id="cyt:cce_3534"/>
<dbReference type="eggNOG" id="COG0180">
    <property type="taxonomic scope" value="Bacteria"/>
</dbReference>
<dbReference type="GO" id="GO:0005737">
    <property type="term" value="C:cytoplasm"/>
    <property type="evidence" value="ECO:0007669"/>
    <property type="project" value="UniProtKB-SubCell"/>
</dbReference>
<evidence type="ECO:0000256" key="4">
    <source>
        <dbReference type="ARBA" id="ARBA00022840"/>
    </source>
</evidence>
<dbReference type="InterPro" id="IPR024109">
    <property type="entry name" value="Trp-tRNA-ligase_bac-type"/>
</dbReference>
<keyword evidence="4 8" id="KW-0067">ATP-binding</keyword>
<feature type="binding site" evidence="8">
    <location>
        <begin position="234"/>
        <end position="238"/>
    </location>
    <ligand>
        <name>ATP</name>
        <dbReference type="ChEBI" id="CHEBI:30616"/>
    </ligand>
</feature>
<evidence type="ECO:0000256" key="5">
    <source>
        <dbReference type="ARBA" id="ARBA00022917"/>
    </source>
</evidence>
<comment type="subunit">
    <text evidence="8">Homodimer.</text>
</comment>
<comment type="similarity">
    <text evidence="1 8 9">Belongs to the class-I aminoacyl-tRNA synthetase family.</text>
</comment>
<dbReference type="GO" id="GO:0004830">
    <property type="term" value="F:tryptophan-tRNA ligase activity"/>
    <property type="evidence" value="ECO:0007669"/>
    <property type="project" value="UniProtKB-UniRule"/>
</dbReference>
<accession>B1WZY3</accession>
<evidence type="ECO:0000256" key="9">
    <source>
        <dbReference type="RuleBase" id="RU363036"/>
    </source>
</evidence>
<dbReference type="HAMAP" id="MF_00140_B">
    <property type="entry name" value="Trp_tRNA_synth_B"/>
    <property type="match status" value="1"/>
</dbReference>
<comment type="catalytic activity">
    <reaction evidence="7 8">
        <text>tRNA(Trp) + L-tryptophan + ATP = L-tryptophyl-tRNA(Trp) + AMP + diphosphate + H(+)</text>
        <dbReference type="Rhea" id="RHEA:24080"/>
        <dbReference type="Rhea" id="RHEA-COMP:9671"/>
        <dbReference type="Rhea" id="RHEA-COMP:9705"/>
        <dbReference type="ChEBI" id="CHEBI:15378"/>
        <dbReference type="ChEBI" id="CHEBI:30616"/>
        <dbReference type="ChEBI" id="CHEBI:33019"/>
        <dbReference type="ChEBI" id="CHEBI:57912"/>
        <dbReference type="ChEBI" id="CHEBI:78442"/>
        <dbReference type="ChEBI" id="CHEBI:78535"/>
        <dbReference type="ChEBI" id="CHEBI:456215"/>
        <dbReference type="EC" id="6.1.1.2"/>
    </reaction>
</comment>
<feature type="short sequence motif" description="'HIGH' region" evidence="8">
    <location>
        <begin position="47"/>
        <end position="55"/>
    </location>
</feature>
<feature type="binding site" evidence="8">
    <location>
        <begin position="182"/>
        <end position="184"/>
    </location>
    <ligand>
        <name>ATP</name>
        <dbReference type="ChEBI" id="CHEBI:30616"/>
    </ligand>
</feature>
<dbReference type="EMBL" id="CP000806">
    <property type="protein sequence ID" value="ACB52882.1"/>
    <property type="molecule type" value="Genomic_DNA"/>
</dbReference>
<evidence type="ECO:0000313" key="10">
    <source>
        <dbReference type="EMBL" id="ACB52882.1"/>
    </source>
</evidence>
<dbReference type="GO" id="GO:0006436">
    <property type="term" value="P:tryptophanyl-tRNA aminoacylation"/>
    <property type="evidence" value="ECO:0007669"/>
    <property type="project" value="UniProtKB-UniRule"/>
</dbReference>
<evidence type="ECO:0000256" key="2">
    <source>
        <dbReference type="ARBA" id="ARBA00022598"/>
    </source>
</evidence>
<organism evidence="10 11">
    <name type="scientific">Crocosphaera subtropica (strain ATCC 51142 / BH68)</name>
    <name type="common">Cyanothece sp. (strain ATCC 51142)</name>
    <dbReference type="NCBI Taxonomy" id="43989"/>
    <lineage>
        <taxon>Bacteria</taxon>
        <taxon>Bacillati</taxon>
        <taxon>Cyanobacteriota</taxon>
        <taxon>Cyanophyceae</taxon>
        <taxon>Oscillatoriophycideae</taxon>
        <taxon>Chroococcales</taxon>
        <taxon>Aphanothecaceae</taxon>
        <taxon>Crocosphaera</taxon>
        <taxon>Crocosphaera subtropica</taxon>
    </lineage>
</organism>
<reference evidence="10 11" key="1">
    <citation type="journal article" date="2008" name="Proc. Natl. Acad. Sci. U.S.A.">
        <title>The genome of Cyanothece 51142, a unicellular diazotrophic cyanobacterium important in the marine nitrogen cycle.</title>
        <authorList>
            <person name="Welsh E.A."/>
            <person name="Liberton M."/>
            <person name="Stoeckel J."/>
            <person name="Loh T."/>
            <person name="Elvitigala T."/>
            <person name="Wang C."/>
            <person name="Wollam A."/>
            <person name="Fulton R.S."/>
            <person name="Clifton S.W."/>
            <person name="Jacobs J.M."/>
            <person name="Aurora R."/>
            <person name="Ghosh B.K."/>
            <person name="Sherman L.A."/>
            <person name="Smith R.D."/>
            <person name="Wilson R.K."/>
            <person name="Pakrasi H.B."/>
        </authorList>
    </citation>
    <scope>NUCLEOTIDE SEQUENCE [LARGE SCALE GENOMIC DNA]</scope>
    <source>
        <strain evidence="11">ATCC 51142 / BH68</strain>
    </source>
</reference>
<dbReference type="PANTHER" id="PTHR43766">
    <property type="entry name" value="TRYPTOPHAN--TRNA LIGASE, MITOCHONDRIAL"/>
    <property type="match status" value="1"/>
</dbReference>
<dbReference type="FunFam" id="1.10.240.10:FF:000002">
    <property type="entry name" value="Tryptophan--tRNA ligase"/>
    <property type="match status" value="1"/>
</dbReference>
<dbReference type="SUPFAM" id="SSF52374">
    <property type="entry name" value="Nucleotidylyl transferase"/>
    <property type="match status" value="1"/>
</dbReference>
<keyword evidence="5 8" id="KW-0648">Protein biosynthesis</keyword>
<dbReference type="STRING" id="43989.cce_3534"/>
<feature type="binding site" evidence="8">
    <location>
        <position position="170"/>
    </location>
    <ligand>
        <name>L-tryptophan</name>
        <dbReference type="ChEBI" id="CHEBI:57912"/>
    </ligand>
</feature>
<evidence type="ECO:0000256" key="8">
    <source>
        <dbReference type="HAMAP-Rule" id="MF_00140"/>
    </source>
</evidence>
<comment type="subcellular location">
    <subcellularLocation>
        <location evidence="8">Cytoplasm</location>
    </subcellularLocation>
</comment>
<feature type="short sequence motif" description="'KMSKS' region" evidence="8">
    <location>
        <begin position="234"/>
        <end position="238"/>
    </location>
</feature>
<dbReference type="InterPro" id="IPR014729">
    <property type="entry name" value="Rossmann-like_a/b/a_fold"/>
</dbReference>
<keyword evidence="3 8" id="KW-0547">Nucleotide-binding</keyword>
<dbReference type="HOGENOM" id="CLU_029244_1_4_3"/>
<gene>
    <name evidence="8 10" type="primary">trpS</name>
    <name evidence="10" type="ordered locus">cce_3534</name>
</gene>
<protein>
    <recommendedName>
        <fullName evidence="8">Tryptophan--tRNA ligase</fullName>
        <ecNumber evidence="8">6.1.1.2</ecNumber>
    </recommendedName>
    <alternativeName>
        <fullName evidence="8">Tryptophanyl-tRNA synthetase</fullName>
        <shortName evidence="8">TrpRS</shortName>
    </alternativeName>
</protein>
<sequence>MPLLKLSDECFYRSSIIRDNRKEIITVNKKYNSNRMGKQRVLSGVQPTGNLHLGNYLGAIRTWVDMQENYDNFFCVVDLHAITVPHDPKTLAQDTYTIAALYLACGIDLDHATIFVQSHVTAHSELAWLLNCITPLNWLERMIQFKEKAVKQGENVSVGLLDYPVLMAADILLYNADKVPVGEDQKQHLELTRDIAIRVNDQFGSKKNPILKLPEPLIRSEGARVMSLSDGTRKMSKSDPSDLSRINLLDSPDLIKKKIKKCKTDPIKGLEFDNKERPECNNLLGLYTLLSGKSKEEVATECQDMGWGQFKPLLTETTIEALKPIQDNYQAIMDNKDYLDSVLRDGKEKAETVANQTLSRVKEALGYLPPL</sequence>
<feature type="binding site" evidence="8">
    <location>
        <position position="225"/>
    </location>
    <ligand>
        <name>ATP</name>
        <dbReference type="ChEBI" id="CHEBI:30616"/>
    </ligand>
</feature>
<evidence type="ECO:0000256" key="3">
    <source>
        <dbReference type="ARBA" id="ARBA00022741"/>
    </source>
</evidence>
<proteinExistence type="inferred from homology"/>
<dbReference type="InterPro" id="IPR002306">
    <property type="entry name" value="Trp-tRNA-ligase"/>
</dbReference>
<dbReference type="Gene3D" id="3.40.50.620">
    <property type="entry name" value="HUPs"/>
    <property type="match status" value="1"/>
</dbReference>
<keyword evidence="6 8" id="KW-0030">Aminoacyl-tRNA synthetase</keyword>
<dbReference type="Gene3D" id="1.10.240.10">
    <property type="entry name" value="Tyrosyl-Transfer RNA Synthetase"/>
    <property type="match status" value="1"/>
</dbReference>
<dbReference type="Proteomes" id="UP000001203">
    <property type="component" value="Chromosome circular"/>
</dbReference>
<evidence type="ECO:0000256" key="1">
    <source>
        <dbReference type="ARBA" id="ARBA00005594"/>
    </source>
</evidence>
<comment type="function">
    <text evidence="8">Catalyzes the attachment of tryptophan to tRNA(Trp).</text>
</comment>
<dbReference type="PROSITE" id="PS00178">
    <property type="entry name" value="AA_TRNA_LIGASE_I"/>
    <property type="match status" value="1"/>
</dbReference>
<dbReference type="CDD" id="cd00806">
    <property type="entry name" value="TrpRS_core"/>
    <property type="match status" value="1"/>
</dbReference>
<feature type="binding site" evidence="8">
    <location>
        <begin position="46"/>
        <end position="48"/>
    </location>
    <ligand>
        <name>ATP</name>
        <dbReference type="ChEBI" id="CHEBI:30616"/>
    </ligand>
</feature>
<dbReference type="InterPro" id="IPR050203">
    <property type="entry name" value="Trp-tRNA_synthetase"/>
</dbReference>
<dbReference type="Pfam" id="PF00579">
    <property type="entry name" value="tRNA-synt_1b"/>
    <property type="match status" value="1"/>
</dbReference>
<keyword evidence="2 8" id="KW-0436">Ligase</keyword>